<organism evidence="2 3">
    <name type="scientific">Kingdonia uniflora</name>
    <dbReference type="NCBI Taxonomy" id="39325"/>
    <lineage>
        <taxon>Eukaryota</taxon>
        <taxon>Viridiplantae</taxon>
        <taxon>Streptophyta</taxon>
        <taxon>Embryophyta</taxon>
        <taxon>Tracheophyta</taxon>
        <taxon>Spermatophyta</taxon>
        <taxon>Magnoliopsida</taxon>
        <taxon>Ranunculales</taxon>
        <taxon>Circaeasteraceae</taxon>
        <taxon>Kingdonia</taxon>
    </lineage>
</organism>
<reference evidence="2 3" key="1">
    <citation type="journal article" date="2020" name="IScience">
        <title>Genome Sequencing of the Endangered Kingdonia uniflora (Circaeasteraceae, Ranunculales) Reveals Potential Mechanisms of Evolutionary Specialization.</title>
        <authorList>
            <person name="Sun Y."/>
            <person name="Deng T."/>
            <person name="Zhang A."/>
            <person name="Moore M.J."/>
            <person name="Landis J.B."/>
            <person name="Lin N."/>
            <person name="Zhang H."/>
            <person name="Zhang X."/>
            <person name="Huang J."/>
            <person name="Zhang X."/>
            <person name="Sun H."/>
            <person name="Wang H."/>
        </authorList>
    </citation>
    <scope>NUCLEOTIDE SEQUENCE [LARGE SCALE GENOMIC DNA]</scope>
    <source>
        <strain evidence="2">TB1705</strain>
        <tissue evidence="2">Leaf</tissue>
    </source>
</reference>
<keyword evidence="3" id="KW-1185">Reference proteome</keyword>
<evidence type="ECO:0000313" key="3">
    <source>
        <dbReference type="Proteomes" id="UP000541444"/>
    </source>
</evidence>
<sequence length="81" mass="9525">MLLRFDFYAFLLKPIVVIIVIVIWSMSLGWKKIWGDFLARSNILNSLTRHLHTISLSNYTSIIASLPHLRRHNFIPSIYEL</sequence>
<evidence type="ECO:0000256" key="1">
    <source>
        <dbReference type="SAM" id="Phobius"/>
    </source>
</evidence>
<dbReference type="AlphaFoldDB" id="A0A7J7LH95"/>
<protein>
    <submittedName>
        <fullName evidence="2">Uncharacterized protein</fullName>
    </submittedName>
</protein>
<name>A0A7J7LH95_9MAGN</name>
<feature type="transmembrane region" description="Helical" evidence="1">
    <location>
        <begin position="7"/>
        <end position="30"/>
    </location>
</feature>
<proteinExistence type="predicted"/>
<keyword evidence="1" id="KW-0472">Membrane</keyword>
<keyword evidence="1" id="KW-0812">Transmembrane</keyword>
<gene>
    <name evidence="2" type="ORF">GIB67_037920</name>
</gene>
<dbReference type="Proteomes" id="UP000541444">
    <property type="component" value="Unassembled WGS sequence"/>
</dbReference>
<keyword evidence="1" id="KW-1133">Transmembrane helix</keyword>
<dbReference type="EMBL" id="JACGCM010002284">
    <property type="protein sequence ID" value="KAF6141952.1"/>
    <property type="molecule type" value="Genomic_DNA"/>
</dbReference>
<accession>A0A7J7LH95</accession>
<comment type="caution">
    <text evidence="2">The sequence shown here is derived from an EMBL/GenBank/DDBJ whole genome shotgun (WGS) entry which is preliminary data.</text>
</comment>
<evidence type="ECO:0000313" key="2">
    <source>
        <dbReference type="EMBL" id="KAF6141952.1"/>
    </source>
</evidence>